<dbReference type="EMBL" id="MN739549">
    <property type="protein sequence ID" value="QHT12720.1"/>
    <property type="molecule type" value="Genomic_DNA"/>
</dbReference>
<name>A0A6C0D8S0_9ZZZZ</name>
<dbReference type="InterPro" id="IPR036398">
    <property type="entry name" value="CA_dom_sf"/>
</dbReference>
<keyword evidence="1" id="KW-1133">Transmembrane helix</keyword>
<evidence type="ECO:0000256" key="1">
    <source>
        <dbReference type="SAM" id="Phobius"/>
    </source>
</evidence>
<accession>A0A6C0D8S0</accession>
<evidence type="ECO:0008006" key="3">
    <source>
        <dbReference type="Google" id="ProtNLM"/>
    </source>
</evidence>
<sequence length="292" mass="31965">MNISPQNISGTCKEKCNFSFNYANNSYTATNYGQYIMLSNSDLSATPVVFNNNKYIQSAFRLINSSMQKYNGKNADAELVIYHYSSTTGAYLGVIIPLSTNGISGTASNNISQIINAVSTGAPSQGGSTSQGIPEINLNDFIPMKEFYNYNTNGSDIVAFGIKNAIYISQNDLTTLQKITKPTTEQIPTGPLLYVNSKGPSRGNSADSSDIYIDCQPTDSSEEETTSISIKKPQVNFDIGNFFNSPIFIFMLLPFIFVIIIMLIHKFLTYLSGGETIDMHSAIAKGLKPFKK</sequence>
<keyword evidence="1" id="KW-0472">Membrane</keyword>
<proteinExistence type="predicted"/>
<organism evidence="2">
    <name type="scientific">viral metagenome</name>
    <dbReference type="NCBI Taxonomy" id="1070528"/>
    <lineage>
        <taxon>unclassified sequences</taxon>
        <taxon>metagenomes</taxon>
        <taxon>organismal metagenomes</taxon>
    </lineage>
</organism>
<dbReference type="Gene3D" id="3.10.200.10">
    <property type="entry name" value="Alpha carbonic anhydrase"/>
    <property type="match status" value="1"/>
</dbReference>
<feature type="transmembrane region" description="Helical" evidence="1">
    <location>
        <begin position="242"/>
        <end position="264"/>
    </location>
</feature>
<dbReference type="AlphaFoldDB" id="A0A6C0D8S0"/>
<protein>
    <recommendedName>
        <fullName evidence="3">Alpha-carbonic anhydrase domain-containing protein</fullName>
    </recommendedName>
</protein>
<evidence type="ECO:0000313" key="2">
    <source>
        <dbReference type="EMBL" id="QHT12720.1"/>
    </source>
</evidence>
<reference evidence="2" key="1">
    <citation type="journal article" date="2020" name="Nature">
        <title>Giant virus diversity and host interactions through global metagenomics.</title>
        <authorList>
            <person name="Schulz F."/>
            <person name="Roux S."/>
            <person name="Paez-Espino D."/>
            <person name="Jungbluth S."/>
            <person name="Walsh D.A."/>
            <person name="Denef V.J."/>
            <person name="McMahon K.D."/>
            <person name="Konstantinidis K.T."/>
            <person name="Eloe-Fadrosh E.A."/>
            <person name="Kyrpides N.C."/>
            <person name="Woyke T."/>
        </authorList>
    </citation>
    <scope>NUCLEOTIDE SEQUENCE</scope>
    <source>
        <strain evidence="2">GVMAG-M-3300023174-130</strain>
    </source>
</reference>
<keyword evidence="1" id="KW-0812">Transmembrane</keyword>